<keyword evidence="5 9" id="KW-0812">Transmembrane</keyword>
<dbReference type="STRING" id="1121003.SAMN03080618_03391"/>
<evidence type="ECO:0000256" key="7">
    <source>
        <dbReference type="ARBA" id="ARBA00023136"/>
    </source>
</evidence>
<feature type="transmembrane region" description="Helical" evidence="9">
    <location>
        <begin position="18"/>
        <end position="39"/>
    </location>
</feature>
<feature type="transmembrane region" description="Helical" evidence="9">
    <location>
        <begin position="51"/>
        <end position="69"/>
    </location>
</feature>
<dbReference type="Pfam" id="PF04290">
    <property type="entry name" value="DctQ"/>
    <property type="match status" value="1"/>
</dbReference>
<feature type="transmembrane region" description="Helical" evidence="9">
    <location>
        <begin position="89"/>
        <end position="110"/>
    </location>
</feature>
<evidence type="ECO:0000256" key="6">
    <source>
        <dbReference type="ARBA" id="ARBA00022989"/>
    </source>
</evidence>
<gene>
    <name evidence="11" type="ORF">SAMN03080618_03391</name>
</gene>
<evidence type="ECO:0000256" key="2">
    <source>
        <dbReference type="ARBA" id="ARBA00022448"/>
    </source>
</evidence>
<keyword evidence="7 9" id="KW-0472">Membrane</keyword>
<reference evidence="12" key="1">
    <citation type="submission" date="2016-10" db="EMBL/GenBank/DDBJ databases">
        <authorList>
            <person name="Varghese N."/>
            <person name="Submissions S."/>
        </authorList>
    </citation>
    <scope>NUCLEOTIDE SEQUENCE [LARGE SCALE GENOMIC DNA]</scope>
    <source>
        <strain evidence="12">DSM 21857</strain>
    </source>
</reference>
<keyword evidence="4 9" id="KW-0997">Cell inner membrane</keyword>
<keyword evidence="2 9" id="KW-0813">Transport</keyword>
<evidence type="ECO:0000256" key="3">
    <source>
        <dbReference type="ARBA" id="ARBA00022475"/>
    </source>
</evidence>
<organism evidence="11 12">
    <name type="scientific">Aquamicrobium aerolatum DSM 21857</name>
    <dbReference type="NCBI Taxonomy" id="1121003"/>
    <lineage>
        <taxon>Bacteria</taxon>
        <taxon>Pseudomonadati</taxon>
        <taxon>Pseudomonadota</taxon>
        <taxon>Alphaproteobacteria</taxon>
        <taxon>Hyphomicrobiales</taxon>
        <taxon>Phyllobacteriaceae</taxon>
        <taxon>Aerobium</taxon>
    </lineage>
</organism>
<accession>A0A1I3SIY5</accession>
<keyword evidence="6 9" id="KW-1133">Transmembrane helix</keyword>
<dbReference type="AlphaFoldDB" id="A0A1I3SIY5"/>
<evidence type="ECO:0000256" key="1">
    <source>
        <dbReference type="ARBA" id="ARBA00004429"/>
    </source>
</evidence>
<evidence type="ECO:0000256" key="9">
    <source>
        <dbReference type="RuleBase" id="RU369079"/>
    </source>
</evidence>
<dbReference type="OrthoDB" id="4964541at2"/>
<comment type="caution">
    <text evidence="9">Lacks conserved residue(s) required for the propagation of feature annotation.</text>
</comment>
<dbReference type="EMBL" id="FORF01000031">
    <property type="protein sequence ID" value="SFJ58655.1"/>
    <property type="molecule type" value="Genomic_DNA"/>
</dbReference>
<comment type="function">
    <text evidence="9">Part of the tripartite ATP-independent periplasmic (TRAP) transport system.</text>
</comment>
<name>A0A1I3SIY5_9HYPH</name>
<dbReference type="InterPro" id="IPR055348">
    <property type="entry name" value="DctQ"/>
</dbReference>
<keyword evidence="12" id="KW-1185">Reference proteome</keyword>
<proteinExistence type="inferred from homology"/>
<dbReference type="Proteomes" id="UP000242763">
    <property type="component" value="Unassembled WGS sequence"/>
</dbReference>
<comment type="similarity">
    <text evidence="8 9">Belongs to the TRAP transporter small permease family.</text>
</comment>
<dbReference type="GO" id="GO:0005886">
    <property type="term" value="C:plasma membrane"/>
    <property type="evidence" value="ECO:0007669"/>
    <property type="project" value="UniProtKB-SubCell"/>
</dbReference>
<evidence type="ECO:0000313" key="12">
    <source>
        <dbReference type="Proteomes" id="UP000242763"/>
    </source>
</evidence>
<dbReference type="GO" id="GO:0022857">
    <property type="term" value="F:transmembrane transporter activity"/>
    <property type="evidence" value="ECO:0007669"/>
    <property type="project" value="UniProtKB-UniRule"/>
</dbReference>
<dbReference type="RefSeq" id="WP_091524805.1">
    <property type="nucleotide sequence ID" value="NZ_FORF01000031.1"/>
</dbReference>
<evidence type="ECO:0000256" key="4">
    <source>
        <dbReference type="ARBA" id="ARBA00022519"/>
    </source>
</evidence>
<keyword evidence="3" id="KW-1003">Cell membrane</keyword>
<dbReference type="InterPro" id="IPR007387">
    <property type="entry name" value="TRAP_DctQ"/>
</dbReference>
<protein>
    <recommendedName>
        <fullName evidence="9">TRAP transporter small permease protein</fullName>
    </recommendedName>
</protein>
<evidence type="ECO:0000259" key="10">
    <source>
        <dbReference type="Pfam" id="PF04290"/>
    </source>
</evidence>
<dbReference type="PANTHER" id="PTHR35011">
    <property type="entry name" value="2,3-DIKETO-L-GULONATE TRAP TRANSPORTER SMALL PERMEASE PROTEIN YIAM"/>
    <property type="match status" value="1"/>
</dbReference>
<evidence type="ECO:0000256" key="8">
    <source>
        <dbReference type="ARBA" id="ARBA00038436"/>
    </source>
</evidence>
<dbReference type="GO" id="GO:0015740">
    <property type="term" value="P:C4-dicarboxylate transport"/>
    <property type="evidence" value="ECO:0007669"/>
    <property type="project" value="TreeGrafter"/>
</dbReference>
<evidence type="ECO:0000256" key="5">
    <source>
        <dbReference type="ARBA" id="ARBA00022692"/>
    </source>
</evidence>
<evidence type="ECO:0000313" key="11">
    <source>
        <dbReference type="EMBL" id="SFJ58655.1"/>
    </source>
</evidence>
<comment type="subcellular location">
    <subcellularLocation>
        <location evidence="1 9">Cell inner membrane</location>
        <topology evidence="1 9">Multi-pass membrane protein</topology>
    </subcellularLocation>
</comment>
<feature type="domain" description="Tripartite ATP-independent periplasmic transporters DctQ component" evidence="10">
    <location>
        <begin position="31"/>
        <end position="157"/>
    </location>
</feature>
<comment type="subunit">
    <text evidence="9">The complex comprises the extracytoplasmic solute receptor protein and the two transmembrane proteins.</text>
</comment>
<sequence>MLNVASIVTRVADVVATVARWVIGLCLFALLAAVATQIFGRHVLHSTPSWTEVFASLMMTWLSFIGAAYAVRLDENMAIAVIPEALSGWARTILLVIIGIVGMIFGYLLLDASIEQLSLLGSSTIIGLGISTQWLYLSAPIAAGLMLLFLAERMLLALVTRDGPATKNEVSL</sequence>
<dbReference type="PANTHER" id="PTHR35011:SF11">
    <property type="entry name" value="TRAP TRANSPORTER SMALL PERMEASE PROTEIN"/>
    <property type="match status" value="1"/>
</dbReference>